<evidence type="ECO:0000259" key="4">
    <source>
        <dbReference type="Pfam" id="PF13407"/>
    </source>
</evidence>
<dbReference type="AlphaFoldDB" id="A0A7C9QW90"/>
<comment type="caution">
    <text evidence="5">The sequence shown here is derived from an EMBL/GenBank/DDBJ whole genome shotgun (WGS) entry which is preliminary data.</text>
</comment>
<accession>A0A7C9QW90</accession>
<gene>
    <name evidence="5" type="ORF">G4223_18705</name>
</gene>
<comment type="similarity">
    <text evidence="2">Belongs to the bacterial solute-binding protein 2 family.</text>
</comment>
<dbReference type="InterPro" id="IPR025997">
    <property type="entry name" value="SBP_2_dom"/>
</dbReference>
<dbReference type="GO" id="GO:0030313">
    <property type="term" value="C:cell envelope"/>
    <property type="evidence" value="ECO:0007669"/>
    <property type="project" value="UniProtKB-SubCell"/>
</dbReference>
<evidence type="ECO:0000256" key="1">
    <source>
        <dbReference type="ARBA" id="ARBA00004196"/>
    </source>
</evidence>
<evidence type="ECO:0000313" key="5">
    <source>
        <dbReference type="EMBL" id="NFV82144.1"/>
    </source>
</evidence>
<sequence>MATSFIDRRSLLRIIGCSACALGLTPFDASGTVKKLAYVVSDLRIPFWNIMWRGVHERAAALGYQAKAYSAGNDAKTEISNLVAAIKSKVDGIVLSPTNSSSAVTLLRLAKEAAIPVVVADIGADSGDYVSYISSDNRDGAYRIGRILAAKLKERGWTDGRVAIVAIPQKRANGQSRTAGFMQAMQEAGIRGAGIRQQVDFSYQETFDHTRDLLAAAPDIRAVWLQGSDRYQAALDAIADAGRTGQVLLLTFDAEPEFLDLIPRGILAGAGMQQPFLMGEKAVETMDRHLSGQAVEREQKLPVLAVSDENIAVEMETIRRNVLGLR</sequence>
<organism evidence="5 6">
    <name type="scientific">Magnetospirillum aberrantis SpK</name>
    <dbReference type="NCBI Taxonomy" id="908842"/>
    <lineage>
        <taxon>Bacteria</taxon>
        <taxon>Pseudomonadati</taxon>
        <taxon>Pseudomonadota</taxon>
        <taxon>Alphaproteobacteria</taxon>
        <taxon>Rhodospirillales</taxon>
        <taxon>Rhodospirillaceae</taxon>
        <taxon>Magnetospirillum</taxon>
    </lineage>
</organism>
<dbReference type="GO" id="GO:0030246">
    <property type="term" value="F:carbohydrate binding"/>
    <property type="evidence" value="ECO:0007669"/>
    <property type="project" value="UniProtKB-ARBA"/>
</dbReference>
<dbReference type="PANTHER" id="PTHR46847:SF1">
    <property type="entry name" value="D-ALLOSE-BINDING PERIPLASMIC PROTEIN-RELATED"/>
    <property type="match status" value="1"/>
</dbReference>
<evidence type="ECO:0000313" key="6">
    <source>
        <dbReference type="Proteomes" id="UP000480684"/>
    </source>
</evidence>
<protein>
    <submittedName>
        <fullName evidence="5">Substrate-binding domain-containing protein</fullName>
    </submittedName>
</protein>
<dbReference type="Pfam" id="PF13407">
    <property type="entry name" value="Peripla_BP_4"/>
    <property type="match status" value="1"/>
</dbReference>
<dbReference type="SUPFAM" id="SSF53822">
    <property type="entry name" value="Periplasmic binding protein-like I"/>
    <property type="match status" value="1"/>
</dbReference>
<dbReference type="RefSeq" id="WP_163682862.1">
    <property type="nucleotide sequence ID" value="NZ_JAAIYP010000045.1"/>
</dbReference>
<evidence type="ECO:0000256" key="3">
    <source>
        <dbReference type="ARBA" id="ARBA00022729"/>
    </source>
</evidence>
<dbReference type="InterPro" id="IPR028082">
    <property type="entry name" value="Peripla_BP_I"/>
</dbReference>
<evidence type="ECO:0000256" key="2">
    <source>
        <dbReference type="ARBA" id="ARBA00007639"/>
    </source>
</evidence>
<comment type="subcellular location">
    <subcellularLocation>
        <location evidence="1">Cell envelope</location>
    </subcellularLocation>
</comment>
<dbReference type="CDD" id="cd06319">
    <property type="entry name" value="PBP1_ABC_sugar_binding-like"/>
    <property type="match status" value="1"/>
</dbReference>
<reference evidence="5 6" key="1">
    <citation type="submission" date="2020-02" db="EMBL/GenBank/DDBJ databases">
        <authorList>
            <person name="Dziuba M."/>
            <person name="Kuznetsov B."/>
            <person name="Mardanov A."/>
            <person name="Ravin N."/>
            <person name="Grouzdev D."/>
        </authorList>
    </citation>
    <scope>NUCLEOTIDE SEQUENCE [LARGE SCALE GENOMIC DNA]</scope>
    <source>
        <strain evidence="5 6">SpK</strain>
    </source>
</reference>
<keyword evidence="6" id="KW-1185">Reference proteome</keyword>
<keyword evidence="3" id="KW-0732">Signal</keyword>
<dbReference type="PANTHER" id="PTHR46847">
    <property type="entry name" value="D-ALLOSE-BINDING PERIPLASMIC PROTEIN-RELATED"/>
    <property type="match status" value="1"/>
</dbReference>
<proteinExistence type="inferred from homology"/>
<dbReference type="EMBL" id="JAAIYP010000045">
    <property type="protein sequence ID" value="NFV82144.1"/>
    <property type="molecule type" value="Genomic_DNA"/>
</dbReference>
<feature type="domain" description="Periplasmic binding protein" evidence="4">
    <location>
        <begin position="37"/>
        <end position="293"/>
    </location>
</feature>
<dbReference type="Proteomes" id="UP000480684">
    <property type="component" value="Unassembled WGS sequence"/>
</dbReference>
<name>A0A7C9QW90_9PROT</name>
<dbReference type="Gene3D" id="3.40.50.2300">
    <property type="match status" value="2"/>
</dbReference>